<evidence type="ECO:0000313" key="1">
    <source>
        <dbReference type="Ensembl" id="ENSATEP00000038041.1"/>
    </source>
</evidence>
<accession>A0A7N6F6D4</accession>
<reference evidence="1" key="2">
    <citation type="submission" date="2025-08" db="UniProtKB">
        <authorList>
            <consortium name="Ensembl"/>
        </authorList>
    </citation>
    <scope>IDENTIFICATION</scope>
</reference>
<evidence type="ECO:0000313" key="2">
    <source>
        <dbReference type="Proteomes" id="UP000265040"/>
    </source>
</evidence>
<dbReference type="Proteomes" id="UP000265040">
    <property type="component" value="Chromosome 14"/>
</dbReference>
<dbReference type="InParanoid" id="A0A7N6F6D4"/>
<organism evidence="1 2">
    <name type="scientific">Anabas testudineus</name>
    <name type="common">Climbing perch</name>
    <name type="synonym">Anthias testudineus</name>
    <dbReference type="NCBI Taxonomy" id="64144"/>
    <lineage>
        <taxon>Eukaryota</taxon>
        <taxon>Metazoa</taxon>
        <taxon>Chordata</taxon>
        <taxon>Craniata</taxon>
        <taxon>Vertebrata</taxon>
        <taxon>Euteleostomi</taxon>
        <taxon>Actinopterygii</taxon>
        <taxon>Neopterygii</taxon>
        <taxon>Teleostei</taxon>
        <taxon>Neoteleostei</taxon>
        <taxon>Acanthomorphata</taxon>
        <taxon>Anabantaria</taxon>
        <taxon>Anabantiformes</taxon>
        <taxon>Anabantoidei</taxon>
        <taxon>Anabantidae</taxon>
        <taxon>Anabas</taxon>
    </lineage>
</organism>
<name>A0A7N6F6D4_ANATE</name>
<reference evidence="1" key="3">
    <citation type="submission" date="2025-09" db="UniProtKB">
        <authorList>
            <consortium name="Ensembl"/>
        </authorList>
    </citation>
    <scope>IDENTIFICATION</scope>
</reference>
<proteinExistence type="predicted"/>
<dbReference type="OrthoDB" id="10565513at2759"/>
<sequence length="86" mass="9729">MQGKLDSPLDGLPFSLRTATRTMMATRNVKDVAPRDTIKYRVKLEMTSLCLVGSFSVSWRIVLISPVYRGDVVLCHRLPVQKITSY</sequence>
<dbReference type="Ensembl" id="ENSATET00000046291.1">
    <property type="protein sequence ID" value="ENSATEP00000038041.1"/>
    <property type="gene ID" value="ENSATEG00000027525.1"/>
</dbReference>
<dbReference type="AlphaFoldDB" id="A0A7N6F6D4"/>
<reference evidence="1" key="1">
    <citation type="submission" date="2021-04" db="EMBL/GenBank/DDBJ databases">
        <authorList>
            <consortium name="Wellcome Sanger Institute Data Sharing"/>
        </authorList>
    </citation>
    <scope>NUCLEOTIDE SEQUENCE [LARGE SCALE GENOMIC DNA]</scope>
</reference>
<protein>
    <submittedName>
        <fullName evidence="1">Uncharacterized protein</fullName>
    </submittedName>
</protein>
<keyword evidence="2" id="KW-1185">Reference proteome</keyword>